<sequence>MLDAAKLAFRRKRKSQAIRSVILLHDNARPHTAAATRNKLEALGWETLEHPPYSPDLSPCDFHLFGPLKEALGGQRFDDNEAVKAFVLQWLRRRPKSFYADGIKKLPIRWEKCISRAGEYIEK</sequence>
<dbReference type="AlphaFoldDB" id="A0A7D6BZ92"/>
<reference evidence="2" key="1">
    <citation type="journal article" date="2020" name="Mol. Genet. Genomics">
        <title>Diverse mobilome of Dichotomius (Luederwaldtinia) schiffleri (Coleoptera: Scarabaeidae) reveals long-range horizontal transfer events of DNA transposons.</title>
        <authorList>
            <person name="Amorim I.C."/>
            <person name="Melo E.S."/>
            <person name="Moura R.C."/>
            <person name="Wallau G.L."/>
        </authorList>
    </citation>
    <scope>NUCLEOTIDE SEQUENCE</scope>
</reference>
<feature type="domain" description="Tc1-like transposase DDE" evidence="1">
    <location>
        <begin position="16"/>
        <end position="83"/>
    </location>
</feature>
<dbReference type="GO" id="GO:0003676">
    <property type="term" value="F:nucleic acid binding"/>
    <property type="evidence" value="ECO:0007669"/>
    <property type="project" value="InterPro"/>
</dbReference>
<organism evidence="2">
    <name type="scientific">Dichotomius schiffleri</name>
    <dbReference type="NCBI Taxonomy" id="1534479"/>
    <lineage>
        <taxon>Eukaryota</taxon>
        <taxon>Metazoa</taxon>
        <taxon>Ecdysozoa</taxon>
        <taxon>Arthropoda</taxon>
        <taxon>Hexapoda</taxon>
        <taxon>Insecta</taxon>
        <taxon>Pterygota</taxon>
        <taxon>Neoptera</taxon>
        <taxon>Endopterygota</taxon>
        <taxon>Coleoptera</taxon>
        <taxon>Polyphaga</taxon>
        <taxon>Scarabaeiformia</taxon>
        <taxon>Scarabaeidae</taxon>
        <taxon>Scarabaeinae</taxon>
        <taxon>Scarabaeinae incertae sedis</taxon>
        <taxon>Dichotomius</taxon>
    </lineage>
</organism>
<evidence type="ECO:0000313" key="2">
    <source>
        <dbReference type="EMBL" id="QLJ84876.1"/>
    </source>
</evidence>
<dbReference type="InterPro" id="IPR052709">
    <property type="entry name" value="Transposase-MT_Hybrid"/>
</dbReference>
<dbReference type="InterPro" id="IPR036397">
    <property type="entry name" value="RNaseH_sf"/>
</dbReference>
<dbReference type="Gene3D" id="3.30.420.10">
    <property type="entry name" value="Ribonuclease H-like superfamily/Ribonuclease H"/>
    <property type="match status" value="1"/>
</dbReference>
<dbReference type="EMBL" id="MT376732">
    <property type="protein sequence ID" value="QLJ84876.1"/>
    <property type="molecule type" value="Genomic_DNA"/>
</dbReference>
<protein>
    <submittedName>
        <fullName evidence="2">Transposase-like protein</fullName>
    </submittedName>
</protein>
<dbReference type="PANTHER" id="PTHR46060">
    <property type="entry name" value="MARINER MOS1 TRANSPOSASE-LIKE PROTEIN"/>
    <property type="match status" value="1"/>
</dbReference>
<proteinExistence type="predicted"/>
<evidence type="ECO:0000259" key="1">
    <source>
        <dbReference type="Pfam" id="PF13358"/>
    </source>
</evidence>
<name>A0A7D6BZ92_9SCAR</name>
<accession>A0A7D6BZ92</accession>
<dbReference type="InterPro" id="IPR038717">
    <property type="entry name" value="Tc1-like_DDE_dom"/>
</dbReference>
<dbReference type="PANTHER" id="PTHR46060:SF1">
    <property type="entry name" value="MARINER MOS1 TRANSPOSASE-LIKE PROTEIN"/>
    <property type="match status" value="1"/>
</dbReference>
<dbReference type="Pfam" id="PF13358">
    <property type="entry name" value="DDE_3"/>
    <property type="match status" value="1"/>
</dbReference>